<gene>
    <name evidence="1" type="ORF">OPT61_g4303</name>
</gene>
<keyword evidence="2" id="KW-1185">Reference proteome</keyword>
<accession>A0ACC2IEK0</accession>
<dbReference type="EMBL" id="JAPHNI010000242">
    <property type="protein sequence ID" value="KAJ8113605.1"/>
    <property type="molecule type" value="Genomic_DNA"/>
</dbReference>
<proteinExistence type="predicted"/>
<protein>
    <submittedName>
        <fullName evidence="1">Uncharacterized protein</fullName>
    </submittedName>
</protein>
<comment type="caution">
    <text evidence="1">The sequence shown here is derived from an EMBL/GenBank/DDBJ whole genome shotgun (WGS) entry which is preliminary data.</text>
</comment>
<name>A0ACC2IEK0_9PLEO</name>
<reference evidence="1" key="1">
    <citation type="submission" date="2022-11" db="EMBL/GenBank/DDBJ databases">
        <title>Genome Sequence of Boeremia exigua.</title>
        <authorList>
            <person name="Buettner E."/>
        </authorList>
    </citation>
    <scope>NUCLEOTIDE SEQUENCE</scope>
    <source>
        <strain evidence="1">CU02</strain>
    </source>
</reference>
<sequence length="87" mass="9430">MTSKCQVPTRAPLKVKRMTNLESLDVGVDIDKVKAAPSSPSFGGVHTTRALRRYASHGPSRRSITYTSHGALNEFGSISRLAIVDCE</sequence>
<evidence type="ECO:0000313" key="1">
    <source>
        <dbReference type="EMBL" id="KAJ8113605.1"/>
    </source>
</evidence>
<organism evidence="1 2">
    <name type="scientific">Boeremia exigua</name>
    <dbReference type="NCBI Taxonomy" id="749465"/>
    <lineage>
        <taxon>Eukaryota</taxon>
        <taxon>Fungi</taxon>
        <taxon>Dikarya</taxon>
        <taxon>Ascomycota</taxon>
        <taxon>Pezizomycotina</taxon>
        <taxon>Dothideomycetes</taxon>
        <taxon>Pleosporomycetidae</taxon>
        <taxon>Pleosporales</taxon>
        <taxon>Pleosporineae</taxon>
        <taxon>Didymellaceae</taxon>
        <taxon>Boeremia</taxon>
    </lineage>
</organism>
<dbReference type="Proteomes" id="UP001153331">
    <property type="component" value="Unassembled WGS sequence"/>
</dbReference>
<evidence type="ECO:0000313" key="2">
    <source>
        <dbReference type="Proteomes" id="UP001153331"/>
    </source>
</evidence>